<proteinExistence type="predicted"/>
<feature type="compositionally biased region" description="Polar residues" evidence="1">
    <location>
        <begin position="250"/>
        <end position="266"/>
    </location>
</feature>
<evidence type="ECO:0000313" key="2">
    <source>
        <dbReference type="EMBL" id="KAF2090599.1"/>
    </source>
</evidence>
<name>A0A9P4HZA8_9PEZI</name>
<keyword evidence="3" id="KW-1185">Reference proteome</keyword>
<protein>
    <submittedName>
        <fullName evidence="2">Uncharacterized protein</fullName>
    </submittedName>
</protein>
<dbReference type="Proteomes" id="UP000799776">
    <property type="component" value="Unassembled WGS sequence"/>
</dbReference>
<accession>A0A9P4HZA8</accession>
<dbReference type="EMBL" id="ML978712">
    <property type="protein sequence ID" value="KAF2090599.1"/>
    <property type="molecule type" value="Genomic_DNA"/>
</dbReference>
<sequence length="299" mass="33477">MSTSINRVVRPGRIADRARVFGRQGPKNTVHHDARSVPYRIVASVEVRRAQSARHNETARGEREFLKELRQMARESSRVLPSKASKREGWRSRFRASDLEILEQHLPWLDGRVGGDGFPLADDTTFWDEAYNALEQHRSTAPGGPGSWRNKFSEYELDVLDNDLPTLDGRVGDDHMPYSWDKTFWSDARAVLATAAKNNVGWRRYFTKAELEILDDKAPFLDGRVGADRLPLWSDHTFYVDARGVIESASSTAPANTTIPSVSTAAPANGSPVSTATPSTTVGVQERLLKAYRRILMMP</sequence>
<reference evidence="2" key="1">
    <citation type="journal article" date="2020" name="Stud. Mycol.">
        <title>101 Dothideomycetes genomes: a test case for predicting lifestyles and emergence of pathogens.</title>
        <authorList>
            <person name="Haridas S."/>
            <person name="Albert R."/>
            <person name="Binder M."/>
            <person name="Bloem J."/>
            <person name="Labutti K."/>
            <person name="Salamov A."/>
            <person name="Andreopoulos B."/>
            <person name="Baker S."/>
            <person name="Barry K."/>
            <person name="Bills G."/>
            <person name="Bluhm B."/>
            <person name="Cannon C."/>
            <person name="Castanera R."/>
            <person name="Culley D."/>
            <person name="Daum C."/>
            <person name="Ezra D."/>
            <person name="Gonzalez J."/>
            <person name="Henrissat B."/>
            <person name="Kuo A."/>
            <person name="Liang C."/>
            <person name="Lipzen A."/>
            <person name="Lutzoni F."/>
            <person name="Magnuson J."/>
            <person name="Mondo S."/>
            <person name="Nolan M."/>
            <person name="Ohm R."/>
            <person name="Pangilinan J."/>
            <person name="Park H.-J."/>
            <person name="Ramirez L."/>
            <person name="Alfaro M."/>
            <person name="Sun H."/>
            <person name="Tritt A."/>
            <person name="Yoshinaga Y."/>
            <person name="Zwiers L.-H."/>
            <person name="Turgeon B."/>
            <person name="Goodwin S."/>
            <person name="Spatafora J."/>
            <person name="Crous P."/>
            <person name="Grigoriev I."/>
        </authorList>
    </citation>
    <scope>NUCLEOTIDE SEQUENCE</scope>
    <source>
        <strain evidence="2">CBS 121410</strain>
    </source>
</reference>
<comment type="caution">
    <text evidence="2">The sequence shown here is derived from an EMBL/GenBank/DDBJ whole genome shotgun (WGS) entry which is preliminary data.</text>
</comment>
<gene>
    <name evidence="2" type="ORF">K490DRAFT_53585</name>
</gene>
<dbReference type="AlphaFoldDB" id="A0A9P4HZA8"/>
<organism evidence="2 3">
    <name type="scientific">Saccharata proteae CBS 121410</name>
    <dbReference type="NCBI Taxonomy" id="1314787"/>
    <lineage>
        <taxon>Eukaryota</taxon>
        <taxon>Fungi</taxon>
        <taxon>Dikarya</taxon>
        <taxon>Ascomycota</taxon>
        <taxon>Pezizomycotina</taxon>
        <taxon>Dothideomycetes</taxon>
        <taxon>Dothideomycetes incertae sedis</taxon>
        <taxon>Botryosphaeriales</taxon>
        <taxon>Saccharataceae</taxon>
        <taxon>Saccharata</taxon>
    </lineage>
</organism>
<feature type="region of interest" description="Disordered" evidence="1">
    <location>
        <begin position="250"/>
        <end position="278"/>
    </location>
</feature>
<evidence type="ECO:0000313" key="3">
    <source>
        <dbReference type="Proteomes" id="UP000799776"/>
    </source>
</evidence>
<evidence type="ECO:0000256" key="1">
    <source>
        <dbReference type="SAM" id="MobiDB-lite"/>
    </source>
</evidence>